<evidence type="ECO:0008006" key="4">
    <source>
        <dbReference type="Google" id="ProtNLM"/>
    </source>
</evidence>
<dbReference type="PANTHER" id="PTHR39153:SF1">
    <property type="entry name" value="AGR244WP"/>
    <property type="match status" value="1"/>
</dbReference>
<proteinExistence type="predicted"/>
<dbReference type="InterPro" id="IPR038882">
    <property type="entry name" value="Rcf3"/>
</dbReference>
<evidence type="ECO:0000256" key="1">
    <source>
        <dbReference type="SAM" id="MobiDB-lite"/>
    </source>
</evidence>
<reference evidence="2" key="1">
    <citation type="submission" date="2020-02" db="EMBL/GenBank/DDBJ databases">
        <authorList>
            <person name="Palmer J.M."/>
        </authorList>
    </citation>
    <scope>NUCLEOTIDE SEQUENCE</scope>
    <source>
        <strain evidence="2">EPUS1.4</strain>
        <tissue evidence="2">Thallus</tissue>
    </source>
</reference>
<accession>A0A8H7E378</accession>
<dbReference type="Proteomes" id="UP000606974">
    <property type="component" value="Unassembled WGS sequence"/>
</dbReference>
<keyword evidence="3" id="KW-1185">Reference proteome</keyword>
<dbReference type="OrthoDB" id="3979469at2759"/>
<sequence>MPPPASTSHSSSGTPPIIPPDQVSKEATRGFLSGAFRFTAISILAHVLLQRVHPVYRGLTLQFKIFIQLSAGTLGGCIFAEKRVNEYNNMVRRQQRALDRSQRAWNEEMELRAAMERREMEKGSGKVAEQV</sequence>
<comment type="caution">
    <text evidence="2">The sequence shown here is derived from an EMBL/GenBank/DDBJ whole genome shotgun (WGS) entry which is preliminary data.</text>
</comment>
<name>A0A8H7E378_9EURO</name>
<dbReference type="PANTHER" id="PTHR39153">
    <property type="entry name" value="AGR244WP"/>
    <property type="match status" value="1"/>
</dbReference>
<evidence type="ECO:0000313" key="3">
    <source>
        <dbReference type="Proteomes" id="UP000606974"/>
    </source>
</evidence>
<dbReference type="EMBL" id="JAACFV010000075">
    <property type="protein sequence ID" value="KAF7507040.1"/>
    <property type="molecule type" value="Genomic_DNA"/>
</dbReference>
<gene>
    <name evidence="2" type="ORF">GJ744_010968</name>
</gene>
<dbReference type="AlphaFoldDB" id="A0A8H7E378"/>
<feature type="compositionally biased region" description="Polar residues" evidence="1">
    <location>
        <begin position="1"/>
        <end position="14"/>
    </location>
</feature>
<protein>
    <recommendedName>
        <fullName evidence="4">HIG1 domain-containing protein</fullName>
    </recommendedName>
</protein>
<evidence type="ECO:0000313" key="2">
    <source>
        <dbReference type="EMBL" id="KAF7507040.1"/>
    </source>
</evidence>
<feature type="region of interest" description="Disordered" evidence="1">
    <location>
        <begin position="1"/>
        <end position="21"/>
    </location>
</feature>
<organism evidence="2 3">
    <name type="scientific">Endocarpon pusillum</name>
    <dbReference type="NCBI Taxonomy" id="364733"/>
    <lineage>
        <taxon>Eukaryota</taxon>
        <taxon>Fungi</taxon>
        <taxon>Dikarya</taxon>
        <taxon>Ascomycota</taxon>
        <taxon>Pezizomycotina</taxon>
        <taxon>Eurotiomycetes</taxon>
        <taxon>Chaetothyriomycetidae</taxon>
        <taxon>Verrucariales</taxon>
        <taxon>Verrucariaceae</taxon>
        <taxon>Endocarpon</taxon>
    </lineage>
</organism>